<organism evidence="1 2">
    <name type="scientific">Myxococcus fulvus</name>
    <dbReference type="NCBI Taxonomy" id="33"/>
    <lineage>
        <taxon>Bacteria</taxon>
        <taxon>Pseudomonadati</taxon>
        <taxon>Myxococcota</taxon>
        <taxon>Myxococcia</taxon>
        <taxon>Myxococcales</taxon>
        <taxon>Cystobacterineae</taxon>
        <taxon>Myxococcaceae</taxon>
        <taxon>Myxococcus</taxon>
    </lineage>
</organism>
<gene>
    <name evidence="1" type="ORF">SAMN05443572_1011275</name>
</gene>
<dbReference type="Proteomes" id="UP000183760">
    <property type="component" value="Unassembled WGS sequence"/>
</dbReference>
<keyword evidence="2" id="KW-1185">Reference proteome</keyword>
<name>A0ABY1BYN3_MYXFU</name>
<proteinExistence type="predicted"/>
<protein>
    <submittedName>
        <fullName evidence="1">Uncharacterized protein</fullName>
    </submittedName>
</protein>
<evidence type="ECO:0000313" key="1">
    <source>
        <dbReference type="EMBL" id="SET15764.1"/>
    </source>
</evidence>
<evidence type="ECO:0000313" key="2">
    <source>
        <dbReference type="Proteomes" id="UP000183760"/>
    </source>
</evidence>
<accession>A0ABY1BYN3</accession>
<dbReference type="EMBL" id="FOIB01000001">
    <property type="protein sequence ID" value="SET15764.1"/>
    <property type="molecule type" value="Genomic_DNA"/>
</dbReference>
<comment type="caution">
    <text evidence="1">The sequence shown here is derived from an EMBL/GenBank/DDBJ whole genome shotgun (WGS) entry which is preliminary data.</text>
</comment>
<sequence length="37" mass="3844">MPPTLLVAAAIVLFPVVLAGSILVDALELDLDKAPEQ</sequence>
<reference evidence="1 2" key="1">
    <citation type="submission" date="2016-10" db="EMBL/GenBank/DDBJ databases">
        <authorList>
            <person name="Varghese N."/>
            <person name="Submissions S."/>
        </authorList>
    </citation>
    <scope>NUCLEOTIDE SEQUENCE [LARGE SCALE GENOMIC DNA]</scope>
    <source>
        <strain evidence="1 2">DSM 16525</strain>
    </source>
</reference>